<evidence type="ECO:0000313" key="2">
    <source>
        <dbReference type="EMBL" id="RNJ25745.1"/>
    </source>
</evidence>
<dbReference type="Pfam" id="PF23959">
    <property type="entry name" value="DUF7288"/>
    <property type="match status" value="1"/>
</dbReference>
<feature type="transmembrane region" description="Helical" evidence="1">
    <location>
        <begin position="12"/>
        <end position="32"/>
    </location>
</feature>
<evidence type="ECO:0000313" key="3">
    <source>
        <dbReference type="Proteomes" id="UP000270581"/>
    </source>
</evidence>
<reference evidence="2 3" key="1">
    <citation type="submission" date="2018-11" db="EMBL/GenBank/DDBJ databases">
        <title>Genome sequences of Natronomonas sp. CBA1133.</title>
        <authorList>
            <person name="Roh S.W."/>
            <person name="Cha I.-T."/>
        </authorList>
    </citation>
    <scope>NUCLEOTIDE SEQUENCE [LARGE SCALE GENOMIC DNA]</scope>
    <source>
        <strain evidence="2 3">CBA1133</strain>
    </source>
</reference>
<keyword evidence="1" id="KW-0472">Membrane</keyword>
<keyword evidence="1" id="KW-0812">Transmembrane</keyword>
<dbReference type="RefSeq" id="WP_123123799.1">
    <property type="nucleotide sequence ID" value="NZ_QKNW01000001.1"/>
</dbReference>
<dbReference type="InterPro" id="IPR055712">
    <property type="entry name" value="DUF7288"/>
</dbReference>
<name>A0AAJ4UV93_9EURY</name>
<comment type="caution">
    <text evidence="2">The sequence shown here is derived from an EMBL/GenBank/DDBJ whole genome shotgun (WGS) entry which is preliminary data.</text>
</comment>
<dbReference type="EMBL" id="RJJC01000001">
    <property type="protein sequence ID" value="RNJ25745.1"/>
    <property type="molecule type" value="Genomic_DNA"/>
</dbReference>
<dbReference type="AlphaFoldDB" id="A0AAJ4UV93"/>
<sequence>MVSRGQTWTLEGVAASVLVLGAVVFILQSSVITPLSASTTNQYLEERQQELATDVLSGAASEGELREALRYWNDGDRVFHGADETGYASGAALAARDIRLGDTLTDAFDGRGITYNVYIRSPIPEEPPASMPAGTGRYGSESQSLVYQGVPSDSAVSASTHVTLYDGDVLLDSDGDETTTRLDNADFYADEAADGDDTIYTVVEVQIVAWQS</sequence>
<protein>
    <submittedName>
        <fullName evidence="2">Uncharacterized protein</fullName>
    </submittedName>
</protein>
<gene>
    <name evidence="2" type="ORF">Nmn1133_02930</name>
</gene>
<keyword evidence="3" id="KW-1185">Reference proteome</keyword>
<evidence type="ECO:0000256" key="1">
    <source>
        <dbReference type="SAM" id="Phobius"/>
    </source>
</evidence>
<accession>A0AAJ4UV93</accession>
<dbReference type="Proteomes" id="UP000270581">
    <property type="component" value="Unassembled WGS sequence"/>
</dbReference>
<organism evidence="2 3">
    <name type="scientific">Halosegnis longus</name>
    <dbReference type="NCBI Taxonomy" id="2216012"/>
    <lineage>
        <taxon>Archaea</taxon>
        <taxon>Methanobacteriati</taxon>
        <taxon>Methanobacteriota</taxon>
        <taxon>Stenosarchaea group</taxon>
        <taxon>Halobacteria</taxon>
        <taxon>Halobacteriales</taxon>
        <taxon>Natronomonadaceae</taxon>
        <taxon>Halosegnis</taxon>
    </lineage>
</organism>
<proteinExistence type="predicted"/>
<keyword evidence="1" id="KW-1133">Transmembrane helix</keyword>